<keyword evidence="8" id="KW-0479">Metal-binding</keyword>
<keyword evidence="7 8" id="KW-0694">RNA-binding</keyword>
<feature type="active site" evidence="8">
    <location>
        <position position="49"/>
    </location>
</feature>
<evidence type="ECO:0000259" key="9">
    <source>
        <dbReference type="PROSITE" id="PS50137"/>
    </source>
</evidence>
<dbReference type="PANTHER" id="PTHR11207:SF0">
    <property type="entry name" value="RIBONUCLEASE 3"/>
    <property type="match status" value="1"/>
</dbReference>
<sequence length="227" mass="25442">MVKPFLHKSTTKLIKHIQYDFKNASLLEQALTHRSAAKMHNERLEFLGDAVLGLAIAERVYAKFPDLPEGKLTRMRANLVKGATLAEIARELSLGELIKLGPGELKSGGQRRDSILADAVEAILGAVYLDANLDAVYKVIDILFSERLKALDPNLQIKDNKTRLQEYLQSRQIDLPEYEVVNISGKDHSQTFTVECRIKKLALLQKGVGRSRRIAEQEAAKLILENL</sequence>
<comment type="similarity">
    <text evidence="2">Belongs to the ribonuclease III family.</text>
</comment>
<gene>
    <name evidence="8 11" type="primary">rnc</name>
    <name evidence="11" type="ORF">RM552_13185</name>
</gene>
<dbReference type="InterPro" id="IPR036389">
    <property type="entry name" value="RNase_III_sf"/>
</dbReference>
<evidence type="ECO:0000256" key="2">
    <source>
        <dbReference type="ARBA" id="ARBA00010183"/>
    </source>
</evidence>
<evidence type="ECO:0000256" key="5">
    <source>
        <dbReference type="ARBA" id="ARBA00022759"/>
    </source>
</evidence>
<protein>
    <recommendedName>
        <fullName evidence="8">Ribonuclease 3</fullName>
        <ecNumber evidence="8">3.1.26.3</ecNumber>
    </recommendedName>
    <alternativeName>
        <fullName evidence="8">Ribonuclease III</fullName>
        <shortName evidence="8">RNase III</shortName>
    </alternativeName>
</protein>
<keyword evidence="3 8" id="KW-0507">mRNA processing</keyword>
<dbReference type="InterPro" id="IPR011907">
    <property type="entry name" value="RNase_III"/>
</dbReference>
<keyword evidence="8" id="KW-0460">Magnesium</keyword>
<evidence type="ECO:0000256" key="3">
    <source>
        <dbReference type="ARBA" id="ARBA00022664"/>
    </source>
</evidence>
<keyword evidence="5 8" id="KW-0255">Endonuclease</keyword>
<dbReference type="SUPFAM" id="SSF69065">
    <property type="entry name" value="RNase III domain-like"/>
    <property type="match status" value="1"/>
</dbReference>
<feature type="binding site" evidence="8">
    <location>
        <position position="118"/>
    </location>
    <ligand>
        <name>Mg(2+)</name>
        <dbReference type="ChEBI" id="CHEBI:18420"/>
    </ligand>
</feature>
<comment type="cofactor">
    <cofactor evidence="8">
        <name>Mg(2+)</name>
        <dbReference type="ChEBI" id="CHEBI:18420"/>
    </cofactor>
</comment>
<keyword evidence="8" id="KW-0963">Cytoplasm</keyword>
<feature type="binding site" evidence="8">
    <location>
        <position position="121"/>
    </location>
    <ligand>
        <name>Mg(2+)</name>
        <dbReference type="ChEBI" id="CHEBI:18420"/>
    </ligand>
</feature>
<proteinExistence type="inferred from homology"/>
<dbReference type="GO" id="GO:0004525">
    <property type="term" value="F:ribonuclease III activity"/>
    <property type="evidence" value="ECO:0007669"/>
    <property type="project" value="UniProtKB-EC"/>
</dbReference>
<comment type="caution">
    <text evidence="11">The sequence shown here is derived from an EMBL/GenBank/DDBJ whole genome shotgun (WGS) entry which is preliminary data.</text>
</comment>
<feature type="domain" description="RNase III" evidence="10">
    <location>
        <begin position="10"/>
        <end position="132"/>
    </location>
</feature>
<keyword evidence="12" id="KW-1185">Reference proteome</keyword>
<evidence type="ECO:0000313" key="12">
    <source>
        <dbReference type="Proteomes" id="UP001253545"/>
    </source>
</evidence>
<keyword evidence="6 8" id="KW-0378">Hydrolase</keyword>
<dbReference type="PROSITE" id="PS50137">
    <property type="entry name" value="DS_RBD"/>
    <property type="match status" value="1"/>
</dbReference>
<keyword evidence="8" id="KW-0819">tRNA processing</keyword>
<dbReference type="Gene3D" id="1.10.1520.10">
    <property type="entry name" value="Ribonuclease III domain"/>
    <property type="match status" value="1"/>
</dbReference>
<name>A0ABU2ZWK5_9ALTE</name>
<evidence type="ECO:0000313" key="11">
    <source>
        <dbReference type="EMBL" id="MDT0595807.1"/>
    </source>
</evidence>
<dbReference type="PROSITE" id="PS50142">
    <property type="entry name" value="RNASE_3_2"/>
    <property type="match status" value="1"/>
</dbReference>
<dbReference type="HAMAP" id="MF_00104">
    <property type="entry name" value="RNase_III"/>
    <property type="match status" value="1"/>
</dbReference>
<evidence type="ECO:0000256" key="8">
    <source>
        <dbReference type="HAMAP-Rule" id="MF_00104"/>
    </source>
</evidence>
<evidence type="ECO:0000256" key="7">
    <source>
        <dbReference type="ARBA" id="ARBA00022884"/>
    </source>
</evidence>
<feature type="active site" evidence="8">
    <location>
        <position position="121"/>
    </location>
</feature>
<dbReference type="NCBIfam" id="TIGR02191">
    <property type="entry name" value="RNaseIII"/>
    <property type="match status" value="1"/>
</dbReference>
<feature type="binding site" evidence="8">
    <location>
        <position position="45"/>
    </location>
    <ligand>
        <name>Mg(2+)</name>
        <dbReference type="ChEBI" id="CHEBI:18420"/>
    </ligand>
</feature>
<dbReference type="RefSeq" id="WP_311369333.1">
    <property type="nucleotide sequence ID" value="NZ_JAVRHX010000004.1"/>
</dbReference>
<dbReference type="SMART" id="SM00358">
    <property type="entry name" value="DSRM"/>
    <property type="match status" value="1"/>
</dbReference>
<accession>A0ABU2ZWK5</accession>
<dbReference type="Pfam" id="PF00035">
    <property type="entry name" value="dsrm"/>
    <property type="match status" value="1"/>
</dbReference>
<comment type="catalytic activity">
    <reaction evidence="1 8">
        <text>Endonucleolytic cleavage to 5'-phosphomonoester.</text>
        <dbReference type="EC" id="3.1.26.3"/>
    </reaction>
</comment>
<reference evidence="11 12" key="1">
    <citation type="submission" date="2023-09" db="EMBL/GenBank/DDBJ databases">
        <authorList>
            <person name="Rey-Velasco X."/>
        </authorList>
    </citation>
    <scope>NUCLEOTIDE SEQUENCE [LARGE SCALE GENOMIC DNA]</scope>
    <source>
        <strain evidence="11 12">P117</strain>
    </source>
</reference>
<dbReference type="Gene3D" id="3.30.160.20">
    <property type="match status" value="1"/>
</dbReference>
<keyword evidence="4 8" id="KW-0540">Nuclease</keyword>
<dbReference type="CDD" id="cd10845">
    <property type="entry name" value="DSRM_RNAse_III_family"/>
    <property type="match status" value="1"/>
</dbReference>
<dbReference type="EMBL" id="JAVRHX010000004">
    <property type="protein sequence ID" value="MDT0595807.1"/>
    <property type="molecule type" value="Genomic_DNA"/>
</dbReference>
<evidence type="ECO:0000256" key="4">
    <source>
        <dbReference type="ARBA" id="ARBA00022722"/>
    </source>
</evidence>
<evidence type="ECO:0000256" key="6">
    <source>
        <dbReference type="ARBA" id="ARBA00022801"/>
    </source>
</evidence>
<dbReference type="InterPro" id="IPR014720">
    <property type="entry name" value="dsRBD_dom"/>
</dbReference>
<comment type="function">
    <text evidence="8">Digests double-stranded RNA. Involved in the processing of primary rRNA transcript to yield the immediate precursors to the large and small rRNAs (23S and 16S). Processes some mRNAs, and tRNAs when they are encoded in the rRNA operon. Processes pre-crRNA and tracrRNA of type II CRISPR loci if present in the organism.</text>
</comment>
<evidence type="ECO:0000256" key="1">
    <source>
        <dbReference type="ARBA" id="ARBA00000109"/>
    </source>
</evidence>
<dbReference type="SMART" id="SM00535">
    <property type="entry name" value="RIBOc"/>
    <property type="match status" value="1"/>
</dbReference>
<dbReference type="PANTHER" id="PTHR11207">
    <property type="entry name" value="RIBONUCLEASE III"/>
    <property type="match status" value="1"/>
</dbReference>
<comment type="subunit">
    <text evidence="8">Homodimer.</text>
</comment>
<comment type="subcellular location">
    <subcellularLocation>
        <location evidence="8">Cytoplasm</location>
    </subcellularLocation>
</comment>
<dbReference type="CDD" id="cd00593">
    <property type="entry name" value="RIBOc"/>
    <property type="match status" value="1"/>
</dbReference>
<keyword evidence="8" id="KW-0699">rRNA-binding</keyword>
<evidence type="ECO:0000259" key="10">
    <source>
        <dbReference type="PROSITE" id="PS50142"/>
    </source>
</evidence>
<organism evidence="11 12">
    <name type="scientific">Glaciecola petra</name>
    <dbReference type="NCBI Taxonomy" id="3075602"/>
    <lineage>
        <taxon>Bacteria</taxon>
        <taxon>Pseudomonadati</taxon>
        <taxon>Pseudomonadota</taxon>
        <taxon>Gammaproteobacteria</taxon>
        <taxon>Alteromonadales</taxon>
        <taxon>Alteromonadaceae</taxon>
        <taxon>Glaciecola</taxon>
    </lineage>
</organism>
<feature type="domain" description="DRBM" evidence="9">
    <location>
        <begin position="159"/>
        <end position="227"/>
    </location>
</feature>
<dbReference type="PROSITE" id="PS00517">
    <property type="entry name" value="RNASE_3_1"/>
    <property type="match status" value="1"/>
</dbReference>
<keyword evidence="8" id="KW-0698">rRNA processing</keyword>
<dbReference type="Pfam" id="PF14622">
    <property type="entry name" value="Ribonucleas_3_3"/>
    <property type="match status" value="1"/>
</dbReference>
<dbReference type="InterPro" id="IPR000999">
    <property type="entry name" value="RNase_III_dom"/>
</dbReference>
<dbReference type="EC" id="3.1.26.3" evidence="8"/>
<dbReference type="Proteomes" id="UP001253545">
    <property type="component" value="Unassembled WGS sequence"/>
</dbReference>
<dbReference type="SUPFAM" id="SSF54768">
    <property type="entry name" value="dsRNA-binding domain-like"/>
    <property type="match status" value="1"/>
</dbReference>